<keyword evidence="1" id="KW-0812">Transmembrane</keyword>
<protein>
    <submittedName>
        <fullName evidence="2">Uncharacterized protein</fullName>
    </submittedName>
</protein>
<evidence type="ECO:0000313" key="2">
    <source>
        <dbReference type="EMBL" id="CAE8626489.1"/>
    </source>
</evidence>
<organism evidence="2 3">
    <name type="scientific">Polarella glacialis</name>
    <name type="common">Dinoflagellate</name>
    <dbReference type="NCBI Taxonomy" id="89957"/>
    <lineage>
        <taxon>Eukaryota</taxon>
        <taxon>Sar</taxon>
        <taxon>Alveolata</taxon>
        <taxon>Dinophyceae</taxon>
        <taxon>Suessiales</taxon>
        <taxon>Suessiaceae</taxon>
        <taxon>Polarella</taxon>
    </lineage>
</organism>
<dbReference type="Proteomes" id="UP000654075">
    <property type="component" value="Unassembled WGS sequence"/>
</dbReference>
<dbReference type="EMBL" id="CAJNNV010028977">
    <property type="protein sequence ID" value="CAE8626489.1"/>
    <property type="molecule type" value="Genomic_DNA"/>
</dbReference>
<evidence type="ECO:0000313" key="3">
    <source>
        <dbReference type="Proteomes" id="UP000654075"/>
    </source>
</evidence>
<comment type="caution">
    <text evidence="2">The sequence shown here is derived from an EMBL/GenBank/DDBJ whole genome shotgun (WGS) entry which is preliminary data.</text>
</comment>
<evidence type="ECO:0000256" key="1">
    <source>
        <dbReference type="SAM" id="Phobius"/>
    </source>
</evidence>
<dbReference type="AlphaFoldDB" id="A0A813GH56"/>
<feature type="non-terminal residue" evidence="2">
    <location>
        <position position="1"/>
    </location>
</feature>
<feature type="transmembrane region" description="Helical" evidence="1">
    <location>
        <begin position="48"/>
        <end position="69"/>
    </location>
</feature>
<keyword evidence="3" id="KW-1185">Reference proteome</keyword>
<proteinExistence type="predicted"/>
<name>A0A813GH56_POLGL</name>
<sequence>SMRQSICLKACLTTLVLALSVTVWIGPGLAYRRALLDGCAEMTSESPWSFVLAATGSVWAAGISLLLLARGRSSPHLSE</sequence>
<accession>A0A813GH56</accession>
<keyword evidence="1" id="KW-1133">Transmembrane helix</keyword>
<gene>
    <name evidence="2" type="ORF">PGLA1383_LOCUS43417</name>
</gene>
<keyword evidence="1" id="KW-0472">Membrane</keyword>
<reference evidence="2" key="1">
    <citation type="submission" date="2021-02" db="EMBL/GenBank/DDBJ databases">
        <authorList>
            <person name="Dougan E. K."/>
            <person name="Rhodes N."/>
            <person name="Thang M."/>
            <person name="Chan C."/>
        </authorList>
    </citation>
    <scope>NUCLEOTIDE SEQUENCE</scope>
</reference>
<feature type="non-terminal residue" evidence="2">
    <location>
        <position position="79"/>
    </location>
</feature>